<organism evidence="3 4">
    <name type="scientific">Boletus edulis BED1</name>
    <dbReference type="NCBI Taxonomy" id="1328754"/>
    <lineage>
        <taxon>Eukaryota</taxon>
        <taxon>Fungi</taxon>
        <taxon>Dikarya</taxon>
        <taxon>Basidiomycota</taxon>
        <taxon>Agaricomycotina</taxon>
        <taxon>Agaricomycetes</taxon>
        <taxon>Agaricomycetidae</taxon>
        <taxon>Boletales</taxon>
        <taxon>Boletineae</taxon>
        <taxon>Boletaceae</taxon>
        <taxon>Boletoideae</taxon>
        <taxon>Boletus</taxon>
    </lineage>
</organism>
<dbReference type="SUPFAM" id="SSF51735">
    <property type="entry name" value="NAD(P)-binding Rossmann-fold domains"/>
    <property type="match status" value="1"/>
</dbReference>
<evidence type="ECO:0000256" key="1">
    <source>
        <dbReference type="ARBA" id="ARBA00006484"/>
    </source>
</evidence>
<dbReference type="GO" id="GO:0016491">
    <property type="term" value="F:oxidoreductase activity"/>
    <property type="evidence" value="ECO:0007669"/>
    <property type="project" value="UniProtKB-KW"/>
</dbReference>
<dbReference type="Pfam" id="PF00106">
    <property type="entry name" value="adh_short"/>
    <property type="match status" value="1"/>
</dbReference>
<dbReference type="EMBL" id="WHUW01000006">
    <property type="protein sequence ID" value="KAF8444707.1"/>
    <property type="molecule type" value="Genomic_DNA"/>
</dbReference>
<dbReference type="PANTHER" id="PTHR24320:SF281">
    <property type="entry name" value="SHORT CHAIN DEHYDROGENASE_REDUCTASE FAMILY PROTEIN (AFU_ORTHOLOGUE AFUA_5G14310)"/>
    <property type="match status" value="1"/>
</dbReference>
<evidence type="ECO:0000313" key="3">
    <source>
        <dbReference type="EMBL" id="KAF8444707.1"/>
    </source>
</evidence>
<proteinExistence type="inferred from homology"/>
<keyword evidence="2" id="KW-0560">Oxidoreductase</keyword>
<dbReference type="PANTHER" id="PTHR24320">
    <property type="entry name" value="RETINOL DEHYDROGENASE"/>
    <property type="match status" value="1"/>
</dbReference>
<reference evidence="3" key="1">
    <citation type="submission" date="2019-10" db="EMBL/GenBank/DDBJ databases">
        <authorList>
            <consortium name="DOE Joint Genome Institute"/>
            <person name="Kuo A."/>
            <person name="Miyauchi S."/>
            <person name="Kiss E."/>
            <person name="Drula E."/>
            <person name="Kohler A."/>
            <person name="Sanchez-Garcia M."/>
            <person name="Andreopoulos B."/>
            <person name="Barry K.W."/>
            <person name="Bonito G."/>
            <person name="Buee M."/>
            <person name="Carver A."/>
            <person name="Chen C."/>
            <person name="Cichocki N."/>
            <person name="Clum A."/>
            <person name="Culley D."/>
            <person name="Crous P.W."/>
            <person name="Fauchery L."/>
            <person name="Girlanda M."/>
            <person name="Hayes R."/>
            <person name="Keri Z."/>
            <person name="LaButti K."/>
            <person name="Lipzen A."/>
            <person name="Lombard V."/>
            <person name="Magnuson J."/>
            <person name="Maillard F."/>
            <person name="Morin E."/>
            <person name="Murat C."/>
            <person name="Nolan M."/>
            <person name="Ohm R."/>
            <person name="Pangilinan J."/>
            <person name="Pereira M."/>
            <person name="Perotto S."/>
            <person name="Peter M."/>
            <person name="Riley R."/>
            <person name="Sitrit Y."/>
            <person name="Stielow B."/>
            <person name="Szollosi G."/>
            <person name="Zifcakova L."/>
            <person name="Stursova M."/>
            <person name="Spatafora J.W."/>
            <person name="Tedersoo L."/>
            <person name="Vaario L.-M."/>
            <person name="Yamada A."/>
            <person name="Yan M."/>
            <person name="Wang P."/>
            <person name="Xu J."/>
            <person name="Bruns T."/>
            <person name="Baldrian P."/>
            <person name="Vilgalys R."/>
            <person name="Henrissat B."/>
            <person name="Grigoriev I.V."/>
            <person name="Hibbett D."/>
            <person name="Nagy L.G."/>
            <person name="Martin F.M."/>
        </authorList>
    </citation>
    <scope>NUCLEOTIDE SEQUENCE</scope>
    <source>
        <strain evidence="3">BED1</strain>
    </source>
</reference>
<gene>
    <name evidence="3" type="ORF">L210DRAFT_3611017</name>
</gene>
<evidence type="ECO:0000313" key="4">
    <source>
        <dbReference type="Proteomes" id="UP001194468"/>
    </source>
</evidence>
<dbReference type="InterPro" id="IPR036291">
    <property type="entry name" value="NAD(P)-bd_dom_sf"/>
</dbReference>
<evidence type="ECO:0008006" key="5">
    <source>
        <dbReference type="Google" id="ProtNLM"/>
    </source>
</evidence>
<dbReference type="InterPro" id="IPR002347">
    <property type="entry name" value="SDR_fam"/>
</dbReference>
<accession>A0AAD4GH71</accession>
<dbReference type="Gene3D" id="3.40.50.720">
    <property type="entry name" value="NAD(P)-binding Rossmann-like Domain"/>
    <property type="match status" value="1"/>
</dbReference>
<protein>
    <recommendedName>
        <fullName evidence="5">NAD(P)-binding protein</fullName>
    </recommendedName>
</protein>
<evidence type="ECO:0000256" key="2">
    <source>
        <dbReference type="ARBA" id="ARBA00023002"/>
    </source>
</evidence>
<name>A0AAD4GH71_BOLED</name>
<sequence>MRGRTILVTGGTAGIGYEVARAFAESHARVLLLSRKVENGDRAISEIKKAVPGYADVHFVECDLGDLKNVKETGDKIREEEERLDIIVADAGIGVNKFDVSSDGIDRHFAVNHLGHFLLINRLLPLMRKTSKLADTPSPRIVSISSELHRMAPSSVQFANKEEVTEVGSKNLSAVSLYARTKLASILFTKYTLVERALAPSRDRIWALATHPGAVHTGQQDQFKEAYGSLVGSLVKAVTVPFMRNPEQGSVSTLWAATADDVEKNGWQGFYFTDPGQMGKETAQACDAQLGKNLHELSEGLIVDKLGKDALLPWKDTST</sequence>
<comment type="caution">
    <text evidence="3">The sequence shown here is derived from an EMBL/GenBank/DDBJ whole genome shotgun (WGS) entry which is preliminary data.</text>
</comment>
<reference evidence="3" key="2">
    <citation type="journal article" date="2020" name="Nat. Commun.">
        <title>Large-scale genome sequencing of mycorrhizal fungi provides insights into the early evolution of symbiotic traits.</title>
        <authorList>
            <person name="Miyauchi S."/>
            <person name="Kiss E."/>
            <person name="Kuo A."/>
            <person name="Drula E."/>
            <person name="Kohler A."/>
            <person name="Sanchez-Garcia M."/>
            <person name="Morin E."/>
            <person name="Andreopoulos B."/>
            <person name="Barry K.W."/>
            <person name="Bonito G."/>
            <person name="Buee M."/>
            <person name="Carver A."/>
            <person name="Chen C."/>
            <person name="Cichocki N."/>
            <person name="Clum A."/>
            <person name="Culley D."/>
            <person name="Crous P.W."/>
            <person name="Fauchery L."/>
            <person name="Girlanda M."/>
            <person name="Hayes R.D."/>
            <person name="Keri Z."/>
            <person name="LaButti K."/>
            <person name="Lipzen A."/>
            <person name="Lombard V."/>
            <person name="Magnuson J."/>
            <person name="Maillard F."/>
            <person name="Murat C."/>
            <person name="Nolan M."/>
            <person name="Ohm R.A."/>
            <person name="Pangilinan J."/>
            <person name="Pereira M.F."/>
            <person name="Perotto S."/>
            <person name="Peter M."/>
            <person name="Pfister S."/>
            <person name="Riley R."/>
            <person name="Sitrit Y."/>
            <person name="Stielow J.B."/>
            <person name="Szollosi G."/>
            <person name="Zifcakova L."/>
            <person name="Stursova M."/>
            <person name="Spatafora J.W."/>
            <person name="Tedersoo L."/>
            <person name="Vaario L.M."/>
            <person name="Yamada A."/>
            <person name="Yan M."/>
            <person name="Wang P."/>
            <person name="Xu J."/>
            <person name="Bruns T."/>
            <person name="Baldrian P."/>
            <person name="Vilgalys R."/>
            <person name="Dunand C."/>
            <person name="Henrissat B."/>
            <person name="Grigoriev I.V."/>
            <person name="Hibbett D."/>
            <person name="Nagy L.G."/>
            <person name="Martin F.M."/>
        </authorList>
    </citation>
    <scope>NUCLEOTIDE SEQUENCE</scope>
    <source>
        <strain evidence="3">BED1</strain>
    </source>
</reference>
<keyword evidence="4" id="KW-1185">Reference proteome</keyword>
<comment type="similarity">
    <text evidence="1">Belongs to the short-chain dehydrogenases/reductases (SDR) family.</text>
</comment>
<dbReference type="PRINTS" id="PR00081">
    <property type="entry name" value="GDHRDH"/>
</dbReference>
<dbReference type="Proteomes" id="UP001194468">
    <property type="component" value="Unassembled WGS sequence"/>
</dbReference>
<dbReference type="AlphaFoldDB" id="A0AAD4GH71"/>